<evidence type="ECO:0000256" key="4">
    <source>
        <dbReference type="ARBA" id="ARBA00023163"/>
    </source>
</evidence>
<dbReference type="InterPro" id="IPR009244">
    <property type="entry name" value="Mediatior_Med7"/>
</dbReference>
<comment type="subunit">
    <text evidence="6">Component of the Mediator complex.</text>
</comment>
<keyword evidence="8" id="KW-1185">Reference proteome</keyword>
<evidence type="ECO:0000256" key="2">
    <source>
        <dbReference type="ARBA" id="ARBA00020631"/>
    </source>
</evidence>
<evidence type="ECO:0000313" key="7">
    <source>
        <dbReference type="EMBL" id="KAF7682848.1"/>
    </source>
</evidence>
<evidence type="ECO:0000256" key="3">
    <source>
        <dbReference type="ARBA" id="ARBA00023015"/>
    </source>
</evidence>
<organism evidence="7 8">
    <name type="scientific">Astathelohania contejeani</name>
    <dbReference type="NCBI Taxonomy" id="164912"/>
    <lineage>
        <taxon>Eukaryota</taxon>
        <taxon>Fungi</taxon>
        <taxon>Fungi incertae sedis</taxon>
        <taxon>Microsporidia</taxon>
        <taxon>Astathelohaniidae</taxon>
        <taxon>Astathelohania</taxon>
    </lineage>
</organism>
<dbReference type="Proteomes" id="UP001516464">
    <property type="component" value="Unassembled WGS sequence"/>
</dbReference>
<keyword evidence="3 6" id="KW-0805">Transcription regulation</keyword>
<proteinExistence type="inferred from homology"/>
<dbReference type="InterPro" id="IPR037212">
    <property type="entry name" value="Med7/Med21-like"/>
</dbReference>
<evidence type="ECO:0000256" key="6">
    <source>
        <dbReference type="RuleBase" id="RU364060"/>
    </source>
</evidence>
<sequence length="122" mass="14192">MISSWPEPPITNEVTPPPIPRSYVCFGVSFTLDDSGMPVPKREPFDKHKLVELKKESLLCFKEIINKLIKGKNTNKDIRKLRDIHLEINKIIGNGRYIEAIDELCKMISKENNKKMEYYNDI</sequence>
<dbReference type="Pfam" id="PF05983">
    <property type="entry name" value="Med7"/>
    <property type="match status" value="1"/>
</dbReference>
<dbReference type="EMBL" id="SBIQ01000170">
    <property type="protein sequence ID" value="KAF7682848.1"/>
    <property type="molecule type" value="Genomic_DNA"/>
</dbReference>
<name>A0ABQ7HXE8_9MICR</name>
<comment type="subcellular location">
    <subcellularLocation>
        <location evidence="1 6">Nucleus</location>
    </subcellularLocation>
</comment>
<dbReference type="SUPFAM" id="SSF140718">
    <property type="entry name" value="Mediator hinge subcomplex-like"/>
    <property type="match status" value="1"/>
</dbReference>
<keyword evidence="6" id="KW-0010">Activator</keyword>
<keyword evidence="4 6" id="KW-0804">Transcription</keyword>
<evidence type="ECO:0000313" key="8">
    <source>
        <dbReference type="Proteomes" id="UP001516464"/>
    </source>
</evidence>
<evidence type="ECO:0000256" key="1">
    <source>
        <dbReference type="ARBA" id="ARBA00004123"/>
    </source>
</evidence>
<gene>
    <name evidence="7" type="ORF">TCON_1938</name>
</gene>
<accession>A0ABQ7HXE8</accession>
<reference evidence="7 8" key="1">
    <citation type="submission" date="2019-01" db="EMBL/GenBank/DDBJ databases">
        <title>Genomes sequencing and comparative genomics of infectious freshwater microsporidia, Cucumispora dikerogammari and Thelohania contejeani.</title>
        <authorList>
            <person name="Cormier A."/>
            <person name="Giraud I."/>
            <person name="Wattier R."/>
            <person name="Teixeira M."/>
            <person name="Grandjean F."/>
            <person name="Rigaud T."/>
            <person name="Cordaux R."/>
        </authorList>
    </citation>
    <scope>NUCLEOTIDE SEQUENCE [LARGE SCALE GENOMIC DNA]</scope>
    <source>
        <strain evidence="7">T1</strain>
        <tissue evidence="7">Spores</tissue>
    </source>
</reference>
<comment type="caution">
    <text evidence="7">The sequence shown here is derived from an EMBL/GenBank/DDBJ whole genome shotgun (WGS) entry which is preliminary data.</text>
</comment>
<comment type="similarity">
    <text evidence="6">Belongs to the Mediator complex subunit 7 family.</text>
</comment>
<keyword evidence="5 6" id="KW-0539">Nucleus</keyword>
<protein>
    <recommendedName>
        <fullName evidence="2 6">Mediator of RNA polymerase II transcription subunit 7</fullName>
    </recommendedName>
</protein>
<comment type="function">
    <text evidence="6">Component of the Mediator complex, a coactivator involved in the regulated transcription of nearly all RNA polymerase II-dependent genes. Mediator functions as a bridge to convey information from gene-specific regulatory proteins to the basal RNA polymerase II transcription machinery.</text>
</comment>
<evidence type="ECO:0000256" key="5">
    <source>
        <dbReference type="ARBA" id="ARBA00023242"/>
    </source>
</evidence>